<evidence type="ECO:0000313" key="3">
    <source>
        <dbReference type="Proteomes" id="UP000054248"/>
    </source>
</evidence>
<evidence type="ECO:0000313" key="2">
    <source>
        <dbReference type="EMBL" id="KIO30417.1"/>
    </source>
</evidence>
<protein>
    <recommendedName>
        <fullName evidence="1">F-box domain-containing protein</fullName>
    </recommendedName>
</protein>
<name>A0A0C3M9P9_9AGAM</name>
<sequence length="450" mass="51206">MDLLYHFEKKLDAWINKISPGATLPTQIVFWLEFLRLAIWLEILKLAGAAAPPALIHKLPTELIIEILLSAFEDTFRSPTHLQPLASVCKYWRHIILSVPRFWHVIDTSHGRHSCPLVLRRNRVGPLDVYIRGSEASRSNTDLILRLIPQIALESQRIHSLNFTVHPGASYFQRFFQTTSLPSLTSLTVAVKPQTTVPFSIHIGDGAPFRHLNLDGVTIPWTTPRLHGLETLSLSNLHHDIPTIAQLHHILSSTPFLRYLSISNWNAQLMPGYWTTQEISPVTLPLLTDVEVRSLPEVIHPRLISMFNLPSLKNVVWMAVDPRDWPLEPGPALLRMSAQCIKASPEIVISGLRWSWSLNITSKKWTNTPIRRDAVEPCNSVNLSIRTKHVLRLMRQLAALLNGSHSVLFETDSKNSARRVRKLFLRSGVFFQFSISRPQGFWWEGGMHSL</sequence>
<keyword evidence="3" id="KW-1185">Reference proteome</keyword>
<dbReference type="EMBL" id="KN822972">
    <property type="protein sequence ID" value="KIO30417.1"/>
    <property type="molecule type" value="Genomic_DNA"/>
</dbReference>
<dbReference type="InterPro" id="IPR032675">
    <property type="entry name" value="LRR_dom_sf"/>
</dbReference>
<dbReference type="SUPFAM" id="SSF81383">
    <property type="entry name" value="F-box domain"/>
    <property type="match status" value="1"/>
</dbReference>
<accession>A0A0C3M9P9</accession>
<dbReference type="HOGENOM" id="CLU_734028_0_0_1"/>
<dbReference type="InterPro" id="IPR036047">
    <property type="entry name" value="F-box-like_dom_sf"/>
</dbReference>
<dbReference type="AlphaFoldDB" id="A0A0C3M9P9"/>
<reference evidence="2 3" key="1">
    <citation type="submission" date="2014-04" db="EMBL/GenBank/DDBJ databases">
        <authorList>
            <consortium name="DOE Joint Genome Institute"/>
            <person name="Kuo A."/>
            <person name="Girlanda M."/>
            <person name="Perotto S."/>
            <person name="Kohler A."/>
            <person name="Nagy L.G."/>
            <person name="Floudas D."/>
            <person name="Copeland A."/>
            <person name="Barry K.W."/>
            <person name="Cichocki N."/>
            <person name="Veneault-Fourrey C."/>
            <person name="LaButti K."/>
            <person name="Lindquist E.A."/>
            <person name="Lipzen A."/>
            <person name="Lundell T."/>
            <person name="Morin E."/>
            <person name="Murat C."/>
            <person name="Sun H."/>
            <person name="Tunlid A."/>
            <person name="Henrissat B."/>
            <person name="Grigoriev I.V."/>
            <person name="Hibbett D.S."/>
            <person name="Martin F."/>
            <person name="Nordberg H.P."/>
            <person name="Cantor M.N."/>
            <person name="Hua S.X."/>
        </authorList>
    </citation>
    <scope>NUCLEOTIDE SEQUENCE [LARGE SCALE GENOMIC DNA]</scope>
    <source>
        <strain evidence="2 3">MUT 4182</strain>
    </source>
</reference>
<dbReference type="Gene3D" id="3.80.10.10">
    <property type="entry name" value="Ribonuclease Inhibitor"/>
    <property type="match status" value="1"/>
</dbReference>
<proteinExistence type="predicted"/>
<dbReference type="Pfam" id="PF12937">
    <property type="entry name" value="F-box-like"/>
    <property type="match status" value="1"/>
</dbReference>
<dbReference type="OrthoDB" id="3252356at2759"/>
<dbReference type="InterPro" id="IPR001810">
    <property type="entry name" value="F-box_dom"/>
</dbReference>
<feature type="domain" description="F-box" evidence="1">
    <location>
        <begin position="57"/>
        <end position="107"/>
    </location>
</feature>
<dbReference type="Proteomes" id="UP000054248">
    <property type="component" value="Unassembled WGS sequence"/>
</dbReference>
<gene>
    <name evidence="2" type="ORF">M407DRAFT_20482</name>
</gene>
<reference evidence="3" key="2">
    <citation type="submission" date="2015-01" db="EMBL/GenBank/DDBJ databases">
        <title>Evolutionary Origins and Diversification of the Mycorrhizal Mutualists.</title>
        <authorList>
            <consortium name="DOE Joint Genome Institute"/>
            <consortium name="Mycorrhizal Genomics Consortium"/>
            <person name="Kohler A."/>
            <person name="Kuo A."/>
            <person name="Nagy L.G."/>
            <person name="Floudas D."/>
            <person name="Copeland A."/>
            <person name="Barry K.W."/>
            <person name="Cichocki N."/>
            <person name="Veneault-Fourrey C."/>
            <person name="LaButti K."/>
            <person name="Lindquist E.A."/>
            <person name="Lipzen A."/>
            <person name="Lundell T."/>
            <person name="Morin E."/>
            <person name="Murat C."/>
            <person name="Riley R."/>
            <person name="Ohm R."/>
            <person name="Sun H."/>
            <person name="Tunlid A."/>
            <person name="Henrissat B."/>
            <person name="Grigoriev I.V."/>
            <person name="Hibbett D.S."/>
            <person name="Martin F."/>
        </authorList>
    </citation>
    <scope>NUCLEOTIDE SEQUENCE [LARGE SCALE GENOMIC DNA]</scope>
    <source>
        <strain evidence="3">MUT 4182</strain>
    </source>
</reference>
<evidence type="ECO:0000259" key="1">
    <source>
        <dbReference type="Pfam" id="PF12937"/>
    </source>
</evidence>
<dbReference type="SUPFAM" id="SSF52047">
    <property type="entry name" value="RNI-like"/>
    <property type="match status" value="1"/>
</dbReference>
<organism evidence="2 3">
    <name type="scientific">Tulasnella calospora MUT 4182</name>
    <dbReference type="NCBI Taxonomy" id="1051891"/>
    <lineage>
        <taxon>Eukaryota</taxon>
        <taxon>Fungi</taxon>
        <taxon>Dikarya</taxon>
        <taxon>Basidiomycota</taxon>
        <taxon>Agaricomycotina</taxon>
        <taxon>Agaricomycetes</taxon>
        <taxon>Cantharellales</taxon>
        <taxon>Tulasnellaceae</taxon>
        <taxon>Tulasnella</taxon>
    </lineage>
</organism>